<evidence type="ECO:0000313" key="3">
    <source>
        <dbReference type="Proteomes" id="UP000007509"/>
    </source>
</evidence>
<gene>
    <name evidence="2" type="ORF">PMI13_03237</name>
</gene>
<comment type="caution">
    <text evidence="2">The sequence shown here is derived from an EMBL/GenBank/DDBJ whole genome shotgun (WGS) entry which is preliminary data.</text>
</comment>
<organism evidence="2 3">
    <name type="scientific">Chryseobacterium populi</name>
    <dbReference type="NCBI Taxonomy" id="1144316"/>
    <lineage>
        <taxon>Bacteria</taxon>
        <taxon>Pseudomonadati</taxon>
        <taxon>Bacteroidota</taxon>
        <taxon>Flavobacteriia</taxon>
        <taxon>Flavobacteriales</taxon>
        <taxon>Weeksellaceae</taxon>
        <taxon>Chryseobacterium group</taxon>
        <taxon>Chryseobacterium</taxon>
    </lineage>
</organism>
<dbReference type="OrthoDB" id="1449049at2"/>
<accession>J2K8F7</accession>
<reference evidence="2 3" key="1">
    <citation type="journal article" date="2012" name="J. Bacteriol.">
        <title>Twenty-one genome sequences from Pseudomonas species and 19 genome sequences from diverse bacteria isolated from the rhizosphere and endosphere of Populus deltoides.</title>
        <authorList>
            <person name="Brown S.D."/>
            <person name="Utturkar S.M."/>
            <person name="Klingeman D.M."/>
            <person name="Johnson C.M."/>
            <person name="Martin S.L."/>
            <person name="Land M.L."/>
            <person name="Lu T.Y."/>
            <person name="Schadt C.W."/>
            <person name="Doktycz M.J."/>
            <person name="Pelletier D.A."/>
        </authorList>
    </citation>
    <scope>NUCLEOTIDE SEQUENCE [LARGE SCALE GENOMIC DNA]</scope>
    <source>
        <strain evidence="2 3">CF314</strain>
    </source>
</reference>
<name>J2K8F7_9FLAO</name>
<dbReference type="RefSeq" id="WP_007845474.1">
    <property type="nucleotide sequence ID" value="NZ_AKJY01000069.1"/>
</dbReference>
<feature type="signal peptide" evidence="1">
    <location>
        <begin position="1"/>
        <end position="19"/>
    </location>
</feature>
<evidence type="ECO:0008006" key="4">
    <source>
        <dbReference type="Google" id="ProtNLM"/>
    </source>
</evidence>
<dbReference type="EMBL" id="AKJY01000069">
    <property type="protein sequence ID" value="EJL69508.1"/>
    <property type="molecule type" value="Genomic_DNA"/>
</dbReference>
<dbReference type="AlphaFoldDB" id="J2K8F7"/>
<protein>
    <recommendedName>
        <fullName evidence="4">DUF3859 domain-containing protein</fullName>
    </recommendedName>
</protein>
<feature type="chain" id="PRO_5003750077" description="DUF3859 domain-containing protein" evidence="1">
    <location>
        <begin position="20"/>
        <end position="209"/>
    </location>
</feature>
<dbReference type="PATRIC" id="fig|1144316.3.peg.3260"/>
<keyword evidence="3" id="KW-1185">Reference proteome</keyword>
<proteinExistence type="predicted"/>
<evidence type="ECO:0000256" key="1">
    <source>
        <dbReference type="SAM" id="SignalP"/>
    </source>
</evidence>
<evidence type="ECO:0000313" key="2">
    <source>
        <dbReference type="EMBL" id="EJL69508.1"/>
    </source>
</evidence>
<sequence>MNKIISAVLFTSAIVLARAQTGNVGINTTTPEKELSVNGTMKTSGMFFKDPIEKLGKDENYTFIIKSPAPENKITAYNDSFVPNSPAPINLIQFKITCDASDKDWVNEFDTKINAKKFLVVISSFGFTQPVRTYSADWLTPVPQIYAYNTNGTWKLKADYQGFAPDSALPAGIWTLNLLVFDRSYAKEINSTQALGASTTGAAAAPLIK</sequence>
<keyword evidence="1" id="KW-0732">Signal</keyword>
<dbReference type="Proteomes" id="UP000007509">
    <property type="component" value="Unassembled WGS sequence"/>
</dbReference>